<sequence>MCNLPNVPQRRNSHLLRKDLWRFIEWSKDLRHTPSIQINMIHNVNHRATSLTWSNQITTRKDLSSDKIRSVGSRRTSSGLSQ</sequence>
<organism evidence="1">
    <name type="scientific">Arundo donax</name>
    <name type="common">Giant reed</name>
    <name type="synonym">Donax arundinaceus</name>
    <dbReference type="NCBI Taxonomy" id="35708"/>
    <lineage>
        <taxon>Eukaryota</taxon>
        <taxon>Viridiplantae</taxon>
        <taxon>Streptophyta</taxon>
        <taxon>Embryophyta</taxon>
        <taxon>Tracheophyta</taxon>
        <taxon>Spermatophyta</taxon>
        <taxon>Magnoliopsida</taxon>
        <taxon>Liliopsida</taxon>
        <taxon>Poales</taxon>
        <taxon>Poaceae</taxon>
        <taxon>PACMAD clade</taxon>
        <taxon>Arundinoideae</taxon>
        <taxon>Arundineae</taxon>
        <taxon>Arundo</taxon>
    </lineage>
</organism>
<reference evidence="1" key="1">
    <citation type="submission" date="2014-09" db="EMBL/GenBank/DDBJ databases">
        <authorList>
            <person name="Magalhaes I.L.F."/>
            <person name="Oliveira U."/>
            <person name="Santos F.R."/>
            <person name="Vidigal T.H.D.A."/>
            <person name="Brescovit A.D."/>
            <person name="Santos A.J."/>
        </authorList>
    </citation>
    <scope>NUCLEOTIDE SEQUENCE</scope>
    <source>
        <tissue evidence="1">Shoot tissue taken approximately 20 cm above the soil surface</tissue>
    </source>
</reference>
<dbReference type="AlphaFoldDB" id="A0A0A9CGM1"/>
<protein>
    <submittedName>
        <fullName evidence="1">Uncharacterized protein</fullName>
    </submittedName>
</protein>
<name>A0A0A9CGM1_ARUDO</name>
<dbReference type="EMBL" id="GBRH01223164">
    <property type="protein sequence ID" value="JAD74731.1"/>
    <property type="molecule type" value="Transcribed_RNA"/>
</dbReference>
<accession>A0A0A9CGM1</accession>
<evidence type="ECO:0000313" key="1">
    <source>
        <dbReference type="EMBL" id="JAD74731.1"/>
    </source>
</evidence>
<reference evidence="1" key="2">
    <citation type="journal article" date="2015" name="Data Brief">
        <title>Shoot transcriptome of the giant reed, Arundo donax.</title>
        <authorList>
            <person name="Barrero R.A."/>
            <person name="Guerrero F.D."/>
            <person name="Moolhuijzen P."/>
            <person name="Goolsby J.A."/>
            <person name="Tidwell J."/>
            <person name="Bellgard S.E."/>
            <person name="Bellgard M.I."/>
        </authorList>
    </citation>
    <scope>NUCLEOTIDE SEQUENCE</scope>
    <source>
        <tissue evidence="1">Shoot tissue taken approximately 20 cm above the soil surface</tissue>
    </source>
</reference>
<proteinExistence type="predicted"/>